<dbReference type="SUPFAM" id="SSF52540">
    <property type="entry name" value="P-loop containing nucleoside triphosphate hydrolases"/>
    <property type="match status" value="1"/>
</dbReference>
<dbReference type="PANTHER" id="PTHR23076:SF97">
    <property type="entry name" value="ATP-DEPENDENT ZINC METALLOPROTEASE YME1L1"/>
    <property type="match status" value="1"/>
</dbReference>
<comment type="caution">
    <text evidence="16">The sequence shown here is derived from an EMBL/GenBank/DDBJ whole genome shotgun (WGS) entry which is preliminary data.</text>
</comment>
<dbReference type="PROSITE" id="PS00674">
    <property type="entry name" value="AAA"/>
    <property type="match status" value="1"/>
</dbReference>
<evidence type="ECO:0000256" key="13">
    <source>
        <dbReference type="SAM" id="MobiDB-lite"/>
    </source>
</evidence>
<dbReference type="GO" id="GO:0005524">
    <property type="term" value="F:ATP binding"/>
    <property type="evidence" value="ECO:0007669"/>
    <property type="project" value="UniProtKB-KW"/>
</dbReference>
<dbReference type="InterPro" id="IPR003593">
    <property type="entry name" value="AAA+_ATPase"/>
</dbReference>
<dbReference type="Gene3D" id="1.10.8.60">
    <property type="match status" value="1"/>
</dbReference>
<protein>
    <recommendedName>
        <fullName evidence="15">AAA+ ATPase domain-containing protein</fullName>
    </recommendedName>
</protein>
<evidence type="ECO:0000256" key="10">
    <source>
        <dbReference type="ARBA" id="ARBA00022840"/>
    </source>
</evidence>
<keyword evidence="5" id="KW-0645">Protease</keyword>
<dbReference type="SUPFAM" id="SSF140990">
    <property type="entry name" value="FtsH protease domain-like"/>
    <property type="match status" value="1"/>
</dbReference>
<dbReference type="PANTHER" id="PTHR23076">
    <property type="entry name" value="METALLOPROTEASE M41 FTSH"/>
    <property type="match status" value="1"/>
</dbReference>
<dbReference type="InterPro" id="IPR037219">
    <property type="entry name" value="Peptidase_M41-like"/>
</dbReference>
<dbReference type="Proteomes" id="UP000383932">
    <property type="component" value="Unassembled WGS sequence"/>
</dbReference>
<keyword evidence="11" id="KW-0482">Metalloprotease</keyword>
<feature type="region of interest" description="Disordered" evidence="13">
    <location>
        <begin position="788"/>
        <end position="828"/>
    </location>
</feature>
<sequence>MQVRLCGGPLRFGRLPSLPRPPMIINRLPWQGTISSAQYRSVSAITAAVPAFPSGPPSWVTRAECRYFSQLGFSQKATHLQSRNNNLIPNLGEVPKFPATRLFYQNRSISLFRSKPAPASPVLRLAKIARLEADADAHSHDVARQVALFVEMASIDSRTGYQGIVSRWERMCEFDPRSPLLRSDIAFELYLTSLVRLGLPQSVNPAVRRREALLALPPPDPTTFETPTEPPAPPSASEVIAQRVLSNASIKLGVGRALLNDSPAPATLGASTARSTGDGVNPSPFGTRGSSGADPVHVVIEEPRSAVWMRLFRFVLIAAVYGFIALTVLAFLLENSGLLKAGRQSMKYEPQTGSGVKFSDVHGVDEAKEELFEVVKFLKDPSQFTALGGRLPKGVLLTGPPGTGKTLLAKAVAGEAGVPFLYASGSEFDEMYVGVGAKRVRELFETARKQQPSIVFIDELDAVGGRRNGREGQWSRQTLNQLLTELDGFSATEGVIVIAATNYPESLDGALVRPGRFDKKVVVPLPDIVGRAQILAHHMKGVKTDPEVNLQILARGTPGFSGADLQNMVNQAAIQASREGHKVVGLKEFEWAKDKILMGAERKSSYITPKDKLMTAYHEAGHALAALYTPGARSLHKVTCMPRGHSLGLTQTLPEGDEHSVSFKQFSAMLDVAMGGRIAEEMIYGKENVTSGASSDIRAATNISRRMEYGFSDKVGTVYHGDSDTTPPSPETMRLIDSEIQAFIQQSIVRTTQLLESKVEELHKLAQALVEHETLDKSEVERVIRGEKIRQVEEKLKGATPATPGTDARRADSKPTRASPRPQPAAAV</sequence>
<dbReference type="AlphaFoldDB" id="A0A5N5QTV7"/>
<keyword evidence="17" id="KW-1185">Reference proteome</keyword>
<keyword evidence="6" id="KW-0479">Metal-binding</keyword>
<comment type="subcellular location">
    <subcellularLocation>
        <location evidence="2">Membrane</location>
    </subcellularLocation>
</comment>
<dbReference type="GO" id="GO:0016887">
    <property type="term" value="F:ATP hydrolysis activity"/>
    <property type="evidence" value="ECO:0007669"/>
    <property type="project" value="InterPro"/>
</dbReference>
<dbReference type="Pfam" id="PF17862">
    <property type="entry name" value="AAA_lid_3"/>
    <property type="match status" value="1"/>
</dbReference>
<evidence type="ECO:0000259" key="15">
    <source>
        <dbReference type="SMART" id="SM00382"/>
    </source>
</evidence>
<dbReference type="Gene3D" id="3.40.50.300">
    <property type="entry name" value="P-loop containing nucleotide triphosphate hydrolases"/>
    <property type="match status" value="1"/>
</dbReference>
<keyword evidence="14" id="KW-0812">Transmembrane</keyword>
<feature type="region of interest" description="Disordered" evidence="13">
    <location>
        <begin position="216"/>
        <end position="236"/>
    </location>
</feature>
<dbReference type="EMBL" id="SSOP01000018">
    <property type="protein sequence ID" value="KAB5594647.1"/>
    <property type="molecule type" value="Genomic_DNA"/>
</dbReference>
<dbReference type="GO" id="GO:0005743">
    <property type="term" value="C:mitochondrial inner membrane"/>
    <property type="evidence" value="ECO:0007669"/>
    <property type="project" value="TreeGrafter"/>
</dbReference>
<dbReference type="Gene3D" id="1.20.58.760">
    <property type="entry name" value="Peptidase M41"/>
    <property type="match status" value="1"/>
</dbReference>
<dbReference type="GO" id="GO:0004222">
    <property type="term" value="F:metalloendopeptidase activity"/>
    <property type="evidence" value="ECO:0007669"/>
    <property type="project" value="InterPro"/>
</dbReference>
<feature type="domain" description="AAA+ ATPase" evidence="15">
    <location>
        <begin position="391"/>
        <end position="527"/>
    </location>
</feature>
<dbReference type="OrthoDB" id="1413014at2759"/>
<proteinExistence type="inferred from homology"/>
<dbReference type="InterPro" id="IPR003960">
    <property type="entry name" value="ATPase_AAA_CS"/>
</dbReference>
<dbReference type="InterPro" id="IPR027417">
    <property type="entry name" value="P-loop_NTPase"/>
</dbReference>
<dbReference type="InterPro" id="IPR003959">
    <property type="entry name" value="ATPase_AAA_core"/>
</dbReference>
<accession>A0A5N5QTV7</accession>
<comment type="similarity">
    <text evidence="3">In the C-terminal section; belongs to the peptidase M41 family.</text>
</comment>
<keyword evidence="10" id="KW-0067">ATP-binding</keyword>
<dbReference type="FunFam" id="3.40.50.300:FF:000175">
    <property type="entry name" value="ATP-dependent zinc metalloprotease FTSH 4"/>
    <property type="match status" value="1"/>
</dbReference>
<feature type="transmembrane region" description="Helical" evidence="14">
    <location>
        <begin position="311"/>
        <end position="333"/>
    </location>
</feature>
<dbReference type="InterPro" id="IPR000642">
    <property type="entry name" value="Peptidase_M41"/>
</dbReference>
<keyword evidence="9" id="KW-0862">Zinc</keyword>
<evidence type="ECO:0000256" key="6">
    <source>
        <dbReference type="ARBA" id="ARBA00022723"/>
    </source>
</evidence>
<evidence type="ECO:0000256" key="9">
    <source>
        <dbReference type="ARBA" id="ARBA00022833"/>
    </source>
</evidence>
<evidence type="ECO:0000313" key="16">
    <source>
        <dbReference type="EMBL" id="KAB5594647.1"/>
    </source>
</evidence>
<evidence type="ECO:0000256" key="8">
    <source>
        <dbReference type="ARBA" id="ARBA00022801"/>
    </source>
</evidence>
<evidence type="ECO:0000256" key="3">
    <source>
        <dbReference type="ARBA" id="ARBA00010044"/>
    </source>
</evidence>
<dbReference type="GO" id="GO:0046872">
    <property type="term" value="F:metal ion binding"/>
    <property type="evidence" value="ECO:0007669"/>
    <property type="project" value="UniProtKB-KW"/>
</dbReference>
<evidence type="ECO:0000256" key="12">
    <source>
        <dbReference type="ARBA" id="ARBA00023136"/>
    </source>
</evidence>
<dbReference type="Pfam" id="PF01434">
    <property type="entry name" value="Peptidase_M41"/>
    <property type="match status" value="1"/>
</dbReference>
<dbReference type="GO" id="GO:0006515">
    <property type="term" value="P:protein quality control for misfolded or incompletely synthesized proteins"/>
    <property type="evidence" value="ECO:0007669"/>
    <property type="project" value="TreeGrafter"/>
</dbReference>
<feature type="region of interest" description="Disordered" evidence="13">
    <location>
        <begin position="268"/>
        <end position="294"/>
    </location>
</feature>
<dbReference type="FunFam" id="1.20.58.760:FF:000001">
    <property type="entry name" value="ATP-dependent zinc metalloprotease FtsH"/>
    <property type="match status" value="1"/>
</dbReference>
<dbReference type="GO" id="GO:0007005">
    <property type="term" value="P:mitochondrion organization"/>
    <property type="evidence" value="ECO:0007669"/>
    <property type="project" value="TreeGrafter"/>
</dbReference>
<evidence type="ECO:0000256" key="1">
    <source>
        <dbReference type="ARBA" id="ARBA00001947"/>
    </source>
</evidence>
<keyword evidence="8" id="KW-0378">Hydrolase</keyword>
<dbReference type="SMART" id="SM00382">
    <property type="entry name" value="AAA"/>
    <property type="match status" value="1"/>
</dbReference>
<dbReference type="FunFam" id="1.10.8.60:FF:000001">
    <property type="entry name" value="ATP-dependent zinc metalloprotease FtsH"/>
    <property type="match status" value="1"/>
</dbReference>
<dbReference type="Pfam" id="PF00004">
    <property type="entry name" value="AAA"/>
    <property type="match status" value="1"/>
</dbReference>
<evidence type="ECO:0000256" key="11">
    <source>
        <dbReference type="ARBA" id="ARBA00023049"/>
    </source>
</evidence>
<dbReference type="CDD" id="cd19501">
    <property type="entry name" value="RecA-like_FtsH"/>
    <property type="match status" value="1"/>
</dbReference>
<reference evidence="16 17" key="1">
    <citation type="journal article" date="2019" name="Fungal Biol. Biotechnol.">
        <title>Draft genome sequence of fastidious pathogen Ceratobasidium theobromae, which causes vascular-streak dieback in Theobroma cacao.</title>
        <authorList>
            <person name="Ali S.S."/>
            <person name="Asman A."/>
            <person name="Shao J."/>
            <person name="Firmansyah A.P."/>
            <person name="Susilo A.W."/>
            <person name="Rosmana A."/>
            <person name="McMahon P."/>
            <person name="Junaid M."/>
            <person name="Guest D."/>
            <person name="Kheng T.Y."/>
            <person name="Meinhardt L.W."/>
            <person name="Bailey B.A."/>
        </authorList>
    </citation>
    <scope>NUCLEOTIDE SEQUENCE [LARGE SCALE GENOMIC DNA]</scope>
    <source>
        <strain evidence="16 17">CT2</strain>
    </source>
</reference>
<evidence type="ECO:0000256" key="14">
    <source>
        <dbReference type="SAM" id="Phobius"/>
    </source>
</evidence>
<evidence type="ECO:0000313" key="17">
    <source>
        <dbReference type="Proteomes" id="UP000383932"/>
    </source>
</evidence>
<comment type="similarity">
    <text evidence="4">In the N-terminal section; belongs to the AAA ATPase family.</text>
</comment>
<evidence type="ECO:0000256" key="5">
    <source>
        <dbReference type="ARBA" id="ARBA00022670"/>
    </source>
</evidence>
<dbReference type="HAMAP" id="MF_01458">
    <property type="entry name" value="FtsH"/>
    <property type="match status" value="1"/>
</dbReference>
<dbReference type="InterPro" id="IPR041569">
    <property type="entry name" value="AAA_lid_3"/>
</dbReference>
<comment type="cofactor">
    <cofactor evidence="1">
        <name>Zn(2+)</name>
        <dbReference type="ChEBI" id="CHEBI:29105"/>
    </cofactor>
</comment>
<organism evidence="16 17">
    <name type="scientific">Ceratobasidium theobromae</name>
    <dbReference type="NCBI Taxonomy" id="1582974"/>
    <lineage>
        <taxon>Eukaryota</taxon>
        <taxon>Fungi</taxon>
        <taxon>Dikarya</taxon>
        <taxon>Basidiomycota</taxon>
        <taxon>Agaricomycotina</taxon>
        <taxon>Agaricomycetes</taxon>
        <taxon>Cantharellales</taxon>
        <taxon>Ceratobasidiaceae</taxon>
        <taxon>Ceratobasidium</taxon>
    </lineage>
</organism>
<feature type="compositionally biased region" description="Basic and acidic residues" evidence="13">
    <location>
        <begin position="788"/>
        <end position="797"/>
    </location>
</feature>
<evidence type="ECO:0000256" key="4">
    <source>
        <dbReference type="ARBA" id="ARBA00010550"/>
    </source>
</evidence>
<keyword evidence="12 14" id="KW-0472">Membrane</keyword>
<gene>
    <name evidence="16" type="ORF">CTheo_1969</name>
</gene>
<dbReference type="InterPro" id="IPR005936">
    <property type="entry name" value="FtsH"/>
</dbReference>
<evidence type="ECO:0000256" key="7">
    <source>
        <dbReference type="ARBA" id="ARBA00022741"/>
    </source>
</evidence>
<keyword evidence="14" id="KW-1133">Transmembrane helix</keyword>
<evidence type="ECO:0000256" key="2">
    <source>
        <dbReference type="ARBA" id="ARBA00004370"/>
    </source>
</evidence>
<keyword evidence="7" id="KW-0547">Nucleotide-binding</keyword>
<name>A0A5N5QTV7_9AGAM</name>
<dbReference type="GO" id="GO:0004176">
    <property type="term" value="F:ATP-dependent peptidase activity"/>
    <property type="evidence" value="ECO:0007669"/>
    <property type="project" value="InterPro"/>
</dbReference>